<dbReference type="Proteomes" id="UP001232992">
    <property type="component" value="Unassembled WGS sequence"/>
</dbReference>
<keyword evidence="7" id="KW-0472">Membrane</keyword>
<feature type="region of interest" description="Disordered" evidence="9">
    <location>
        <begin position="1"/>
        <end position="53"/>
    </location>
</feature>
<evidence type="ECO:0000256" key="4">
    <source>
        <dbReference type="ARBA" id="ARBA00022452"/>
    </source>
</evidence>
<evidence type="ECO:0000256" key="3">
    <source>
        <dbReference type="ARBA" id="ARBA00022448"/>
    </source>
</evidence>
<evidence type="ECO:0000313" key="11">
    <source>
        <dbReference type="EMBL" id="MDJ1182868.1"/>
    </source>
</evidence>
<reference evidence="11 12" key="1">
    <citation type="submission" date="2023-01" db="EMBL/GenBank/DDBJ databases">
        <title>Novel diversity within Roseofilum (Cyanobacteria; Desertifilaceae) from marine benthic mats with descriptions of four novel species.</title>
        <authorList>
            <person name="Wang Y."/>
            <person name="Berthold D.E."/>
            <person name="Hu J."/>
            <person name="Lefler F.W."/>
            <person name="Laughinghouse H.D. IV."/>
        </authorList>
    </citation>
    <scope>NUCLEOTIDE SEQUENCE [LARGE SCALE GENOMIC DNA]</scope>
    <source>
        <strain evidence="11 12">BLCC-M143</strain>
    </source>
</reference>
<dbReference type="EMBL" id="JAQOSQ010000004">
    <property type="protein sequence ID" value="MDJ1182868.1"/>
    <property type="molecule type" value="Genomic_DNA"/>
</dbReference>
<dbReference type="PANTHER" id="PTHR34597">
    <property type="entry name" value="SLR1661 PROTEIN"/>
    <property type="match status" value="1"/>
</dbReference>
<evidence type="ECO:0000313" key="12">
    <source>
        <dbReference type="Proteomes" id="UP001232992"/>
    </source>
</evidence>
<comment type="similarity">
    <text evidence="2">Belongs to the TPS (TC 1.B.20) family.</text>
</comment>
<evidence type="ECO:0000256" key="1">
    <source>
        <dbReference type="ARBA" id="ARBA00004442"/>
    </source>
</evidence>
<dbReference type="Pfam" id="PF03865">
    <property type="entry name" value="ShlB"/>
    <property type="match status" value="1"/>
</dbReference>
<dbReference type="PROSITE" id="PS51779">
    <property type="entry name" value="POTRA"/>
    <property type="match status" value="1"/>
</dbReference>
<comment type="caution">
    <text evidence="11">The sequence shown here is derived from an EMBL/GenBank/DDBJ whole genome shotgun (WGS) entry which is preliminary data.</text>
</comment>
<dbReference type="Gene3D" id="3.10.20.310">
    <property type="entry name" value="membrane protein fhac"/>
    <property type="match status" value="1"/>
</dbReference>
<evidence type="ECO:0000256" key="8">
    <source>
        <dbReference type="ARBA" id="ARBA00023237"/>
    </source>
</evidence>
<keyword evidence="6" id="KW-0653">Protein transport</keyword>
<dbReference type="InterPro" id="IPR013686">
    <property type="entry name" value="Polypept-transport_assoc_ShlB"/>
</dbReference>
<gene>
    <name evidence="11" type="ORF">PMH09_06625</name>
</gene>
<organism evidence="11 12">
    <name type="scientific">Roseofilum casamattae BLCC-M143</name>
    <dbReference type="NCBI Taxonomy" id="3022442"/>
    <lineage>
        <taxon>Bacteria</taxon>
        <taxon>Bacillati</taxon>
        <taxon>Cyanobacteriota</taxon>
        <taxon>Cyanophyceae</taxon>
        <taxon>Desertifilales</taxon>
        <taxon>Desertifilaceae</taxon>
        <taxon>Roseofilum</taxon>
        <taxon>Roseofilum casamattae</taxon>
    </lineage>
</organism>
<dbReference type="Gene3D" id="2.40.160.50">
    <property type="entry name" value="membrane protein fhac: a member of the omp85/tpsb transporter family"/>
    <property type="match status" value="1"/>
</dbReference>
<evidence type="ECO:0000256" key="9">
    <source>
        <dbReference type="SAM" id="MobiDB-lite"/>
    </source>
</evidence>
<dbReference type="Pfam" id="PF08479">
    <property type="entry name" value="POTRA_2"/>
    <property type="match status" value="1"/>
</dbReference>
<evidence type="ECO:0000259" key="10">
    <source>
        <dbReference type="PROSITE" id="PS51779"/>
    </source>
</evidence>
<evidence type="ECO:0000256" key="2">
    <source>
        <dbReference type="ARBA" id="ARBA00009055"/>
    </source>
</evidence>
<evidence type="ECO:0000256" key="7">
    <source>
        <dbReference type="ARBA" id="ARBA00023136"/>
    </source>
</evidence>
<dbReference type="PANTHER" id="PTHR34597:SF3">
    <property type="entry name" value="OUTER MEMBRANE TRANSPORTER CDIB"/>
    <property type="match status" value="1"/>
</dbReference>
<keyword evidence="12" id="KW-1185">Reference proteome</keyword>
<dbReference type="InterPro" id="IPR034746">
    <property type="entry name" value="POTRA"/>
</dbReference>
<keyword evidence="4" id="KW-1134">Transmembrane beta strand</keyword>
<evidence type="ECO:0000256" key="6">
    <source>
        <dbReference type="ARBA" id="ARBA00022927"/>
    </source>
</evidence>
<accession>A0ABT7BUK7</accession>
<proteinExistence type="inferred from homology"/>
<keyword evidence="3" id="KW-0813">Transport</keyword>
<feature type="domain" description="POTRA" evidence="10">
    <location>
        <begin position="103"/>
        <end position="178"/>
    </location>
</feature>
<protein>
    <submittedName>
        <fullName evidence="11">ShlB/FhaC/HecB family hemolysin secretion/activation protein</fullName>
    </submittedName>
</protein>
<dbReference type="InterPro" id="IPR005565">
    <property type="entry name" value="Hemolysn_activator_HlyB_C"/>
</dbReference>
<keyword evidence="5" id="KW-0812">Transmembrane</keyword>
<evidence type="ECO:0000256" key="5">
    <source>
        <dbReference type="ARBA" id="ARBA00022692"/>
    </source>
</evidence>
<dbReference type="InterPro" id="IPR051544">
    <property type="entry name" value="TPS_OM_transporter"/>
</dbReference>
<name>A0ABT7BUK7_9CYAN</name>
<sequence>MPSPGADVPNGAEHPARSLETASAGKSLDDLEFTPEPAIESFTPPELLPSESFSWSNGPELSWEYSPGFETVNIAPQPLLEISETPQALSQTTDETGEPPSEVEVKQILVTGSTIFSEEELNTLLASYQGRSLTIEELRQAADSITEQYLNQGYINSRAILGNQVLDDGIVEIQVIEGSLEEIIIQGSGRLNERYIRNRIRRGARAPLNSASLENQLRLLKTDPLFENVEASLQPGTGIGQSKLTVRVSLVRPLSANFFVDNYSTPSVGAERMGFRVAYQNPTGLGDRISFGYNRPTNGSDTDRYEFTYRVPVNAMDGALTIQFLPDNNEVSNINLQDLGIRGETQRYEFDFRQPFIRSPRQEFALSLGFSHHRGQTFLGNVPFGFGSGPDDRGRTRSSAIRFGQEYLRRDVGGIWAARSQFLLGIDAFDATINPNPIPDSRFFSWNLSAQRLQRLGKHQLLTVRANLQLATTSLLPSRQFVIGGGQSLRGYRQNARSGDNGFLISIEDRITIQRNASGQPSLTFAPFLDIGQVWNKSGNPNIIASQKFLMGTGMAILWEVMPGWNVRVDYGIPLIELPDRGNNAQDDGFYFSVNVEL</sequence>
<comment type="subcellular location">
    <subcellularLocation>
        <location evidence="1">Cell outer membrane</location>
    </subcellularLocation>
</comment>
<keyword evidence="8" id="KW-0998">Cell outer membrane</keyword>